<evidence type="ECO:0000313" key="1">
    <source>
        <dbReference type="EMBL" id="ORV65997.1"/>
    </source>
</evidence>
<dbReference type="AlphaFoldDB" id="A0A1X1VAB2"/>
<accession>A0A1X1VAB2</accession>
<dbReference type="RefSeq" id="WP_036412393.1">
    <property type="nucleotide sequence ID" value="NZ_LQOX01000118.1"/>
</dbReference>
<proteinExistence type="predicted"/>
<keyword evidence="2" id="KW-1185">Reference proteome</keyword>
<dbReference type="EMBL" id="LQOX01000118">
    <property type="protein sequence ID" value="ORV65997.1"/>
    <property type="molecule type" value="Genomic_DNA"/>
</dbReference>
<gene>
    <name evidence="1" type="ORF">AWC07_11430</name>
</gene>
<name>A0A1X1VAB2_MYCGS</name>
<organism evidence="1 2">
    <name type="scientific">Mycobacterium gastri</name>
    <dbReference type="NCBI Taxonomy" id="1777"/>
    <lineage>
        <taxon>Bacteria</taxon>
        <taxon>Bacillati</taxon>
        <taxon>Actinomycetota</taxon>
        <taxon>Actinomycetes</taxon>
        <taxon>Mycobacteriales</taxon>
        <taxon>Mycobacteriaceae</taxon>
        <taxon>Mycobacterium</taxon>
    </lineage>
</organism>
<comment type="caution">
    <text evidence="1">The sequence shown here is derived from an EMBL/GenBank/DDBJ whole genome shotgun (WGS) entry which is preliminary data.</text>
</comment>
<reference evidence="1 2" key="1">
    <citation type="submission" date="2016-01" db="EMBL/GenBank/DDBJ databases">
        <title>The new phylogeny of the genus Mycobacterium.</title>
        <authorList>
            <person name="Tarcisio F."/>
            <person name="Conor M."/>
            <person name="Antonella G."/>
            <person name="Elisabetta G."/>
            <person name="Giulia F.S."/>
            <person name="Sara T."/>
            <person name="Anna F."/>
            <person name="Clotilde B."/>
            <person name="Roberto B."/>
            <person name="Veronica D.S."/>
            <person name="Fabio R."/>
            <person name="Monica P."/>
            <person name="Olivier J."/>
            <person name="Enrico T."/>
            <person name="Nicola S."/>
        </authorList>
    </citation>
    <scope>NUCLEOTIDE SEQUENCE [LARGE SCALE GENOMIC DNA]</scope>
    <source>
        <strain evidence="1 2">DSM 43505</strain>
    </source>
</reference>
<dbReference type="STRING" id="1777.AWC07_11430"/>
<sequence length="84" mass="9722">MVWRLPHCPIDGVPQAPTWRLPLLAIWPLLAVSRDMVTARGRRAAREYKLPGPWRILVAVPIRNMRPNHHPSTEASMQMAMDYR</sequence>
<evidence type="ECO:0000313" key="2">
    <source>
        <dbReference type="Proteomes" id="UP000193738"/>
    </source>
</evidence>
<protein>
    <submittedName>
        <fullName evidence="1">Uncharacterized protein</fullName>
    </submittedName>
</protein>
<dbReference type="Proteomes" id="UP000193738">
    <property type="component" value="Unassembled WGS sequence"/>
</dbReference>